<evidence type="ECO:0000313" key="3">
    <source>
        <dbReference type="Proteomes" id="UP001153954"/>
    </source>
</evidence>
<dbReference type="AlphaFoldDB" id="A0AAU9UBE0"/>
<dbReference type="EMBL" id="CAKOGL010000016">
    <property type="protein sequence ID" value="CAH2096341.1"/>
    <property type="molecule type" value="Genomic_DNA"/>
</dbReference>
<keyword evidence="3" id="KW-1185">Reference proteome</keyword>
<organism evidence="2 3">
    <name type="scientific">Euphydryas editha</name>
    <name type="common">Edith's checkerspot</name>
    <dbReference type="NCBI Taxonomy" id="104508"/>
    <lineage>
        <taxon>Eukaryota</taxon>
        <taxon>Metazoa</taxon>
        <taxon>Ecdysozoa</taxon>
        <taxon>Arthropoda</taxon>
        <taxon>Hexapoda</taxon>
        <taxon>Insecta</taxon>
        <taxon>Pterygota</taxon>
        <taxon>Neoptera</taxon>
        <taxon>Endopterygota</taxon>
        <taxon>Lepidoptera</taxon>
        <taxon>Glossata</taxon>
        <taxon>Ditrysia</taxon>
        <taxon>Papilionoidea</taxon>
        <taxon>Nymphalidae</taxon>
        <taxon>Nymphalinae</taxon>
        <taxon>Euphydryas</taxon>
    </lineage>
</organism>
<dbReference type="Proteomes" id="UP001153954">
    <property type="component" value="Unassembled WGS sequence"/>
</dbReference>
<feature type="compositionally biased region" description="Low complexity" evidence="1">
    <location>
        <begin position="35"/>
        <end position="47"/>
    </location>
</feature>
<evidence type="ECO:0000256" key="1">
    <source>
        <dbReference type="SAM" id="MobiDB-lite"/>
    </source>
</evidence>
<name>A0AAU9UBE0_EUPED</name>
<comment type="caution">
    <text evidence="2">The sequence shown here is derived from an EMBL/GenBank/DDBJ whole genome shotgun (WGS) entry which is preliminary data.</text>
</comment>
<sequence length="115" mass="12300">MGIDMTHSCPQMLVCRQRCAQGTCRQPRWQRAQSPAHACPHASSAPHAARHCRSSSPAGGAPGTTCASSLYSNCTISEDDWTNSETIRLTANGLHYSSVTSSTVSFEGFKPDTAQ</sequence>
<accession>A0AAU9UBE0</accession>
<proteinExistence type="predicted"/>
<protein>
    <submittedName>
        <fullName evidence="2">Uncharacterized protein</fullName>
    </submittedName>
</protein>
<gene>
    <name evidence="2" type="ORF">EEDITHA_LOCUS11692</name>
</gene>
<reference evidence="2" key="1">
    <citation type="submission" date="2022-03" db="EMBL/GenBank/DDBJ databases">
        <authorList>
            <person name="Tunstrom K."/>
        </authorList>
    </citation>
    <scope>NUCLEOTIDE SEQUENCE</scope>
</reference>
<feature type="region of interest" description="Disordered" evidence="1">
    <location>
        <begin position="35"/>
        <end position="63"/>
    </location>
</feature>
<evidence type="ECO:0000313" key="2">
    <source>
        <dbReference type="EMBL" id="CAH2096341.1"/>
    </source>
</evidence>